<name>A0A7W0BWK7_9BACL</name>
<evidence type="ECO:0000256" key="6">
    <source>
        <dbReference type="ARBA" id="ARBA00022932"/>
    </source>
</evidence>
<dbReference type="SUPFAM" id="SSF48019">
    <property type="entry name" value="post-AAA+ oligomerization domain-like"/>
    <property type="match status" value="1"/>
</dbReference>
<keyword evidence="12" id="KW-1185">Reference proteome</keyword>
<dbReference type="InterPro" id="IPR010372">
    <property type="entry name" value="DNA_pol3_delta_N"/>
</dbReference>
<sequence length="341" mass="39211">MVVDFWGKINKQHLSSLYLLYGTESFLLNETYERIIRIVLSEEEREFNLSIYDCEETPVEAAIEDAETLPFFGEKRVVLIKNPYFLTAEKGKEKIEHNLKKIEAYIASPSPFSVVIFAGLYEKLDERKKLTKLLLNNAEVFVASSLNENELREWMRERLQNHGVVMDEEAMETLLQLAGTNVMSLANELDKLALFVGQGGTVTKETVEILVSRTLEQNVFALVEKVIQRDMADALRVFYDLLELNEEPIKILALLASQFRLLYQVKDLAAKGYGQQHIASLLKVHPFRVKLAMSQASLFSEQELMRMIHDIAEADYQMKSGGMDKRLIIELLLIKWGKERK</sequence>
<keyword evidence="3 11" id="KW-0808">Transferase</keyword>
<evidence type="ECO:0000256" key="8">
    <source>
        <dbReference type="ARBA" id="ARBA00049244"/>
    </source>
</evidence>
<dbReference type="NCBIfam" id="TIGR01128">
    <property type="entry name" value="holA"/>
    <property type="match status" value="1"/>
</dbReference>
<gene>
    <name evidence="11" type="ORF">HNR31_000298</name>
</gene>
<dbReference type="PANTHER" id="PTHR34388">
    <property type="entry name" value="DNA POLYMERASE III SUBUNIT DELTA"/>
    <property type="match status" value="1"/>
</dbReference>
<dbReference type="EMBL" id="JACDUT010000001">
    <property type="protein sequence ID" value="MBA2873546.1"/>
    <property type="molecule type" value="Genomic_DNA"/>
</dbReference>
<keyword evidence="4 11" id="KW-0548">Nucleotidyltransferase</keyword>
<evidence type="ECO:0000256" key="2">
    <source>
        <dbReference type="ARBA" id="ARBA00017703"/>
    </source>
</evidence>
<keyword evidence="6" id="KW-0239">DNA-directed DNA polymerase</keyword>
<comment type="similarity">
    <text evidence="7">Belongs to the DNA polymerase HolA subunit family.</text>
</comment>
<evidence type="ECO:0000259" key="9">
    <source>
        <dbReference type="Pfam" id="PF06144"/>
    </source>
</evidence>
<evidence type="ECO:0000259" key="10">
    <source>
        <dbReference type="Pfam" id="PF21694"/>
    </source>
</evidence>
<evidence type="ECO:0000313" key="11">
    <source>
        <dbReference type="EMBL" id="MBA2873546.1"/>
    </source>
</evidence>
<dbReference type="PANTHER" id="PTHR34388:SF1">
    <property type="entry name" value="DNA POLYMERASE III SUBUNIT DELTA"/>
    <property type="match status" value="1"/>
</dbReference>
<dbReference type="Proteomes" id="UP000523087">
    <property type="component" value="Unassembled WGS sequence"/>
</dbReference>
<dbReference type="InterPro" id="IPR048466">
    <property type="entry name" value="DNA_pol3_delta-like_C"/>
</dbReference>
<dbReference type="GO" id="GO:0006261">
    <property type="term" value="P:DNA-templated DNA replication"/>
    <property type="evidence" value="ECO:0007669"/>
    <property type="project" value="TreeGrafter"/>
</dbReference>
<dbReference type="SUPFAM" id="SSF52540">
    <property type="entry name" value="P-loop containing nucleoside triphosphate hydrolases"/>
    <property type="match status" value="1"/>
</dbReference>
<dbReference type="EC" id="2.7.7.7" evidence="1"/>
<protein>
    <recommendedName>
        <fullName evidence="2">DNA polymerase III subunit delta</fullName>
        <ecNumber evidence="1">2.7.7.7</ecNumber>
    </recommendedName>
</protein>
<dbReference type="RefSeq" id="WP_181554469.1">
    <property type="nucleotide sequence ID" value="NZ_CP064060.1"/>
</dbReference>
<dbReference type="Gene3D" id="1.10.8.60">
    <property type="match status" value="1"/>
</dbReference>
<feature type="domain" description="DNA polymerase III delta N-terminal" evidence="9">
    <location>
        <begin position="18"/>
        <end position="141"/>
    </location>
</feature>
<dbReference type="GO" id="GO:0009360">
    <property type="term" value="C:DNA polymerase III complex"/>
    <property type="evidence" value="ECO:0007669"/>
    <property type="project" value="InterPro"/>
</dbReference>
<dbReference type="InterPro" id="IPR008921">
    <property type="entry name" value="DNA_pol3_clamp-load_cplx_C"/>
</dbReference>
<comment type="caution">
    <text evidence="11">The sequence shown here is derived from an EMBL/GenBank/DDBJ whole genome shotgun (WGS) entry which is preliminary data.</text>
</comment>
<proteinExistence type="inferred from homology"/>
<evidence type="ECO:0000256" key="7">
    <source>
        <dbReference type="ARBA" id="ARBA00034754"/>
    </source>
</evidence>
<dbReference type="GO" id="GO:0003887">
    <property type="term" value="F:DNA-directed DNA polymerase activity"/>
    <property type="evidence" value="ECO:0007669"/>
    <property type="project" value="UniProtKB-KW"/>
</dbReference>
<dbReference type="InterPro" id="IPR005790">
    <property type="entry name" value="DNA_polIII_delta"/>
</dbReference>
<organism evidence="11 12">
    <name type="scientific">Thermaerobacillus caldiproteolyticus</name>
    <dbReference type="NCBI Taxonomy" id="247480"/>
    <lineage>
        <taxon>Bacteria</taxon>
        <taxon>Bacillati</taxon>
        <taxon>Bacillota</taxon>
        <taxon>Bacilli</taxon>
        <taxon>Bacillales</taxon>
        <taxon>Anoxybacillaceae</taxon>
        <taxon>Thermaerobacillus</taxon>
    </lineage>
</organism>
<comment type="catalytic activity">
    <reaction evidence="8">
        <text>DNA(n) + a 2'-deoxyribonucleoside 5'-triphosphate = DNA(n+1) + diphosphate</text>
        <dbReference type="Rhea" id="RHEA:22508"/>
        <dbReference type="Rhea" id="RHEA-COMP:17339"/>
        <dbReference type="Rhea" id="RHEA-COMP:17340"/>
        <dbReference type="ChEBI" id="CHEBI:33019"/>
        <dbReference type="ChEBI" id="CHEBI:61560"/>
        <dbReference type="ChEBI" id="CHEBI:173112"/>
        <dbReference type="EC" id="2.7.7.7"/>
    </reaction>
</comment>
<evidence type="ECO:0000256" key="3">
    <source>
        <dbReference type="ARBA" id="ARBA00022679"/>
    </source>
</evidence>
<keyword evidence="5" id="KW-0235">DNA replication</keyword>
<dbReference type="GO" id="GO:0003677">
    <property type="term" value="F:DNA binding"/>
    <property type="evidence" value="ECO:0007669"/>
    <property type="project" value="InterPro"/>
</dbReference>
<evidence type="ECO:0000256" key="1">
    <source>
        <dbReference type="ARBA" id="ARBA00012417"/>
    </source>
</evidence>
<dbReference type="Pfam" id="PF06144">
    <property type="entry name" value="DNA_pol3_delta"/>
    <property type="match status" value="1"/>
</dbReference>
<dbReference type="Pfam" id="PF21694">
    <property type="entry name" value="DNA_pol3_delta_C"/>
    <property type="match status" value="1"/>
</dbReference>
<reference evidence="11 12" key="1">
    <citation type="submission" date="2020-07" db="EMBL/GenBank/DDBJ databases">
        <title>Genomic Encyclopedia of Type Strains, Phase IV (KMG-IV): sequencing the most valuable type-strain genomes for metagenomic binning, comparative biology and taxonomic classification.</title>
        <authorList>
            <person name="Goeker M."/>
        </authorList>
    </citation>
    <scope>NUCLEOTIDE SEQUENCE [LARGE SCALE GENOMIC DNA]</scope>
    <source>
        <strain evidence="11 12">DSM 15730</strain>
    </source>
</reference>
<dbReference type="Gene3D" id="3.40.50.300">
    <property type="entry name" value="P-loop containing nucleotide triphosphate hydrolases"/>
    <property type="match status" value="1"/>
</dbReference>
<accession>A0A7W0BWK7</accession>
<evidence type="ECO:0000313" key="12">
    <source>
        <dbReference type="Proteomes" id="UP000523087"/>
    </source>
</evidence>
<dbReference type="InterPro" id="IPR027417">
    <property type="entry name" value="P-loop_NTPase"/>
</dbReference>
<evidence type="ECO:0000256" key="5">
    <source>
        <dbReference type="ARBA" id="ARBA00022705"/>
    </source>
</evidence>
<feature type="domain" description="DNA polymerase III delta subunit-like C-terminal" evidence="10">
    <location>
        <begin position="216"/>
        <end position="335"/>
    </location>
</feature>
<evidence type="ECO:0000256" key="4">
    <source>
        <dbReference type="ARBA" id="ARBA00022695"/>
    </source>
</evidence>
<dbReference type="AlphaFoldDB" id="A0A7W0BWK7"/>
<dbReference type="Gene3D" id="1.20.272.10">
    <property type="match status" value="1"/>
</dbReference>